<dbReference type="KEGG" id="cmic:caldi_27150"/>
<keyword evidence="3" id="KW-1185">Reference proteome</keyword>
<dbReference type="InterPro" id="IPR011042">
    <property type="entry name" value="6-blade_b-propeller_TolB-like"/>
</dbReference>
<reference evidence="2" key="1">
    <citation type="submission" date="2022-03" db="EMBL/GenBank/DDBJ databases">
        <title>Complete genome sequence of Caldinitratiruptor microaerophilus.</title>
        <authorList>
            <person name="Mukaiyama R."/>
            <person name="Nishiyama T."/>
            <person name="Ueda K."/>
        </authorList>
    </citation>
    <scope>NUCLEOTIDE SEQUENCE</scope>
    <source>
        <strain evidence="2">JCM 16183</strain>
    </source>
</reference>
<dbReference type="Gene3D" id="2.120.10.30">
    <property type="entry name" value="TolB, C-terminal domain"/>
    <property type="match status" value="1"/>
</dbReference>
<proteinExistence type="predicted"/>
<dbReference type="RefSeq" id="WP_264842262.1">
    <property type="nucleotide sequence ID" value="NZ_AP025628.1"/>
</dbReference>
<dbReference type="EMBL" id="AP025628">
    <property type="protein sequence ID" value="BDG61625.1"/>
    <property type="molecule type" value="Genomic_DNA"/>
</dbReference>
<evidence type="ECO:0000313" key="2">
    <source>
        <dbReference type="EMBL" id="BDG61625.1"/>
    </source>
</evidence>
<evidence type="ECO:0000313" key="3">
    <source>
        <dbReference type="Proteomes" id="UP001163687"/>
    </source>
</evidence>
<evidence type="ECO:0000256" key="1">
    <source>
        <dbReference type="SAM" id="MobiDB-lite"/>
    </source>
</evidence>
<accession>A0AA35G910</accession>
<organism evidence="2 3">
    <name type="scientific">Caldinitratiruptor microaerophilus</name>
    <dbReference type="NCBI Taxonomy" id="671077"/>
    <lineage>
        <taxon>Bacteria</taxon>
        <taxon>Bacillati</taxon>
        <taxon>Bacillota</taxon>
        <taxon>Clostridia</taxon>
        <taxon>Eubacteriales</taxon>
        <taxon>Symbiobacteriaceae</taxon>
        <taxon>Caldinitratiruptor</taxon>
    </lineage>
</organism>
<gene>
    <name evidence="2" type="ORF">caldi_27150</name>
</gene>
<dbReference type="AlphaFoldDB" id="A0AA35G910"/>
<dbReference type="Proteomes" id="UP001163687">
    <property type="component" value="Chromosome"/>
</dbReference>
<name>A0AA35G910_9FIRM</name>
<sequence length="96" mass="10097">MEGSTACPANRDPHGGDGPCRWNRSVPTGYKVIAIPFRAGRPAGPPADFLAGFLRGREAWGRPVDVLVAPDGALLVTDDRAGAIYRITWEGSPGAP</sequence>
<protein>
    <submittedName>
        <fullName evidence="2">Uncharacterized protein</fullName>
    </submittedName>
</protein>
<feature type="region of interest" description="Disordered" evidence="1">
    <location>
        <begin position="1"/>
        <end position="22"/>
    </location>
</feature>